<dbReference type="AlphaFoldDB" id="A0A9P1CB06"/>
<evidence type="ECO:0000313" key="3">
    <source>
        <dbReference type="Proteomes" id="UP001152797"/>
    </source>
</evidence>
<accession>A0A9P1CB06</accession>
<protein>
    <submittedName>
        <fullName evidence="1">Uncharacterized protein</fullName>
    </submittedName>
</protein>
<gene>
    <name evidence="1" type="ORF">C1SCF055_LOCUS15487</name>
</gene>
<sequence>MVEIMAIQVQRPQWFVSHAWSEPVCKFLACLEQHALVRELSSSTFYWVCAYANNQHSVDEDIKINPRSTSFYRAMQMSEGVLLVLDSAGRPFERIWCCFEEAILEATEAIEHREGNWSRRRLLLDVGATDTHDKAHVLTDGLAGAESRMIGIIGLHHKAARERHFPLDLLEKGLKVKIEDAHVTENIDKVRILNSIALSRLETCDFEHLQSYPTGDPNFQRVDEALHSHFALASWYGFVLQGRCTELLATAIKADVGRKIVQLSLTGCQNFFDHELDVLIQSLPSELRVLRLDLGFSGLETLDMFTSSVQCLKSLVQLKLRFTGSAHFRTAAGLGVAMREMENIMYLELWCAEL</sequence>
<reference evidence="1" key="1">
    <citation type="submission" date="2022-10" db="EMBL/GenBank/DDBJ databases">
        <authorList>
            <person name="Chen Y."/>
            <person name="Dougan E. K."/>
            <person name="Chan C."/>
            <person name="Rhodes N."/>
            <person name="Thang M."/>
        </authorList>
    </citation>
    <scope>NUCLEOTIDE SEQUENCE</scope>
</reference>
<organism evidence="1">
    <name type="scientific">Cladocopium goreaui</name>
    <dbReference type="NCBI Taxonomy" id="2562237"/>
    <lineage>
        <taxon>Eukaryota</taxon>
        <taxon>Sar</taxon>
        <taxon>Alveolata</taxon>
        <taxon>Dinophyceae</taxon>
        <taxon>Suessiales</taxon>
        <taxon>Symbiodiniaceae</taxon>
        <taxon>Cladocopium</taxon>
    </lineage>
</organism>
<proteinExistence type="predicted"/>
<dbReference type="EMBL" id="CAMXCT030001250">
    <property type="protein sequence ID" value="CAL4775601.1"/>
    <property type="molecule type" value="Genomic_DNA"/>
</dbReference>
<dbReference type="Proteomes" id="UP001152797">
    <property type="component" value="Unassembled WGS sequence"/>
</dbReference>
<dbReference type="OrthoDB" id="435799at2759"/>
<keyword evidence="3" id="KW-1185">Reference proteome</keyword>
<evidence type="ECO:0000313" key="2">
    <source>
        <dbReference type="EMBL" id="CAL4775601.1"/>
    </source>
</evidence>
<evidence type="ECO:0000313" key="1">
    <source>
        <dbReference type="EMBL" id="CAI3988289.1"/>
    </source>
</evidence>
<name>A0A9P1CB06_9DINO</name>
<dbReference type="EMBL" id="CAMXCT020001250">
    <property type="protein sequence ID" value="CAL1141664.1"/>
    <property type="molecule type" value="Genomic_DNA"/>
</dbReference>
<reference evidence="2 3" key="2">
    <citation type="submission" date="2024-05" db="EMBL/GenBank/DDBJ databases">
        <authorList>
            <person name="Chen Y."/>
            <person name="Shah S."/>
            <person name="Dougan E. K."/>
            <person name="Thang M."/>
            <person name="Chan C."/>
        </authorList>
    </citation>
    <scope>NUCLEOTIDE SEQUENCE [LARGE SCALE GENOMIC DNA]</scope>
</reference>
<dbReference type="EMBL" id="CAMXCT010001250">
    <property type="protein sequence ID" value="CAI3988289.1"/>
    <property type="molecule type" value="Genomic_DNA"/>
</dbReference>
<comment type="caution">
    <text evidence="1">The sequence shown here is derived from an EMBL/GenBank/DDBJ whole genome shotgun (WGS) entry which is preliminary data.</text>
</comment>